<feature type="domain" description="CheW-like" evidence="1">
    <location>
        <begin position="10"/>
        <end position="147"/>
    </location>
</feature>
<dbReference type="InterPro" id="IPR002545">
    <property type="entry name" value="CheW-lke_dom"/>
</dbReference>
<sequence>MASPDPTTTYVLARVGGVPIAVAAQAVRAVLPMPPQWHRLPRRQGAIVGVLPTAQGPQALVELSAWVELQAPPGDTGVALVLQDAQGRSVALRLDALEGLHRAGRGGVRALYRDDNDDELFAAVLASPGQTDAQVDGVCVLEAERLMRLAQCWAEGLDLAQDATRAPADAARTPGAALHAVVRLAGPAGAAPTLLAVPACDVAEVLHCPAYTHRWAPGGTTVGLTAGLAEWRSRAVAVLSPAGLGLTASDTPPLALMLEDAQGRGLLMPVSEMLGLHLLPADSTRGGDTWVTPAQDSPLGPIQTLRTVALLQALPEASLSHRESSGPGTGAPAVQRNLEPYLVFDAGRRFAMPISQVHAVLARPPGVDVIDWRDERLTLAAVPGLPPLPPDSEGSVIVVGSPGARAAWAVARPHAFIPSRAAELRGWRSHSTPGAQLLCVDEPAATYPVLQAPELQP</sequence>
<evidence type="ECO:0000259" key="1">
    <source>
        <dbReference type="Pfam" id="PF01584"/>
    </source>
</evidence>
<proteinExistence type="predicted"/>
<comment type="caution">
    <text evidence="2">The sequence shown here is derived from an EMBL/GenBank/DDBJ whole genome shotgun (WGS) entry which is preliminary data.</text>
</comment>
<keyword evidence="3" id="KW-1185">Reference proteome</keyword>
<dbReference type="Pfam" id="PF01584">
    <property type="entry name" value="CheW"/>
    <property type="match status" value="1"/>
</dbReference>
<dbReference type="Proteomes" id="UP001495147">
    <property type="component" value="Unassembled WGS sequence"/>
</dbReference>
<dbReference type="RefSeq" id="WP_347705272.1">
    <property type="nucleotide sequence ID" value="NZ_JBDPZD010000003.1"/>
</dbReference>
<name>A0ABV0G423_9BURK</name>
<protein>
    <submittedName>
        <fullName evidence="2">Chemotaxis protein CheW</fullName>
    </submittedName>
</protein>
<gene>
    <name evidence="2" type="ORF">ABDJ85_13325</name>
</gene>
<dbReference type="InterPro" id="IPR036061">
    <property type="entry name" value="CheW-like_dom_sf"/>
</dbReference>
<evidence type="ECO:0000313" key="2">
    <source>
        <dbReference type="EMBL" id="MEO3692455.1"/>
    </source>
</evidence>
<organism evidence="2 3">
    <name type="scientific">Roseateles paludis</name>
    <dbReference type="NCBI Taxonomy" id="3145238"/>
    <lineage>
        <taxon>Bacteria</taxon>
        <taxon>Pseudomonadati</taxon>
        <taxon>Pseudomonadota</taxon>
        <taxon>Betaproteobacteria</taxon>
        <taxon>Burkholderiales</taxon>
        <taxon>Sphaerotilaceae</taxon>
        <taxon>Roseateles</taxon>
    </lineage>
</organism>
<dbReference type="SUPFAM" id="SSF50341">
    <property type="entry name" value="CheW-like"/>
    <property type="match status" value="1"/>
</dbReference>
<accession>A0ABV0G423</accession>
<evidence type="ECO:0000313" key="3">
    <source>
        <dbReference type="Proteomes" id="UP001495147"/>
    </source>
</evidence>
<dbReference type="EMBL" id="JBDPZD010000003">
    <property type="protein sequence ID" value="MEO3692455.1"/>
    <property type="molecule type" value="Genomic_DNA"/>
</dbReference>
<reference evidence="2 3" key="1">
    <citation type="submission" date="2024-05" db="EMBL/GenBank/DDBJ databases">
        <title>Roseateles sp. DJS-2-20 16S ribosomal RNA gene Genome sequencing and assembly.</title>
        <authorList>
            <person name="Woo H."/>
        </authorList>
    </citation>
    <scope>NUCLEOTIDE SEQUENCE [LARGE SCALE GENOMIC DNA]</scope>
    <source>
        <strain evidence="2 3">DJS-2-20</strain>
    </source>
</reference>